<evidence type="ECO:0000256" key="1">
    <source>
        <dbReference type="ARBA" id="ARBA00022517"/>
    </source>
</evidence>
<dbReference type="EMBL" id="QUAM01000002">
    <property type="protein sequence ID" value="TPR15317.1"/>
    <property type="molecule type" value="Genomic_DNA"/>
</dbReference>
<keyword evidence="1" id="KW-0690">Ribosome biogenesis</keyword>
<reference evidence="7 8" key="1">
    <citation type="submission" date="2018-08" db="EMBL/GenBank/DDBJ databases">
        <title>Comparative genomics of wild bee and flower associated Lactobacillus reveals potential adaptation to the bee host.</title>
        <authorList>
            <person name="Vuong H.Q."/>
            <person name="Mcfrederick Q.S."/>
        </authorList>
    </citation>
    <scope>NUCLEOTIDE SEQUENCE [LARGE SCALE GENOMIC DNA]</scope>
    <source>
        <strain evidence="7 8">HV_04</strain>
    </source>
</reference>
<dbReference type="PANTHER" id="PTHR39178">
    <property type="entry name" value="HYPOTHETICAL RIBOSOME-ASSOCIATED PROTEIN"/>
    <property type="match status" value="1"/>
</dbReference>
<keyword evidence="8" id="KW-1185">Reference proteome</keyword>
<dbReference type="Gene3D" id="3.30.70.1490">
    <property type="entry name" value="Cysteine protease Prp"/>
    <property type="match status" value="1"/>
</dbReference>
<dbReference type="Proteomes" id="UP000767392">
    <property type="component" value="Unassembled WGS sequence"/>
</dbReference>
<dbReference type="RefSeq" id="WP_105987745.1">
    <property type="nucleotide sequence ID" value="NZ_POST01000002.1"/>
</dbReference>
<evidence type="ECO:0000256" key="4">
    <source>
        <dbReference type="ARBA" id="ARBA00022807"/>
    </source>
</evidence>
<dbReference type="InterPro" id="IPR036764">
    <property type="entry name" value="Peptidase_Prp_sf"/>
</dbReference>
<dbReference type="GO" id="GO:0008233">
    <property type="term" value="F:peptidase activity"/>
    <property type="evidence" value="ECO:0007669"/>
    <property type="project" value="UniProtKB-KW"/>
</dbReference>
<organism evidence="7 8">
    <name type="scientific">Apilactobacillus timberlakei</name>
    <dbReference type="NCBI Taxonomy" id="2008380"/>
    <lineage>
        <taxon>Bacteria</taxon>
        <taxon>Bacillati</taxon>
        <taxon>Bacillota</taxon>
        <taxon>Bacilli</taxon>
        <taxon>Lactobacillales</taxon>
        <taxon>Lactobacillaceae</taxon>
        <taxon>Apilactobacillus</taxon>
    </lineage>
</organism>
<comment type="similarity">
    <text evidence="5">Belongs to the Prp family.</text>
</comment>
<evidence type="ECO:0000313" key="8">
    <source>
        <dbReference type="Proteomes" id="UP000767392"/>
    </source>
</evidence>
<dbReference type="PANTHER" id="PTHR39178:SF1">
    <property type="entry name" value="RIBOSOMAL-PROCESSING CYSTEINE PROTEASE PRP"/>
    <property type="match status" value="1"/>
</dbReference>
<keyword evidence="4" id="KW-0788">Thiol protease</keyword>
<sequence>MIKVTISHNNLSDNINSFKITGHADSGEYGKDIVCAAVSVLSITTVNGLNEVAELDPKVKSNDIDGGFMEVTIPNTKNHDNMIASQAILRSFENGMIDISKSYAKYIKLNIISD</sequence>
<keyword evidence="2 7" id="KW-0645">Protease</keyword>
<dbReference type="InterPro" id="IPR007422">
    <property type="entry name" value="Peptidase_Prp"/>
</dbReference>
<gene>
    <name evidence="7" type="ORF">DY048_03360</name>
</gene>
<evidence type="ECO:0000256" key="5">
    <source>
        <dbReference type="ARBA" id="ARBA00044503"/>
    </source>
</evidence>
<proteinExistence type="inferred from homology"/>
<name>A0ABY2YTS8_9LACO</name>
<dbReference type="SUPFAM" id="SSF118010">
    <property type="entry name" value="TM1457-like"/>
    <property type="match status" value="1"/>
</dbReference>
<dbReference type="GO" id="GO:0006508">
    <property type="term" value="P:proteolysis"/>
    <property type="evidence" value="ECO:0007669"/>
    <property type="project" value="UniProtKB-KW"/>
</dbReference>
<accession>A0ABY2YTS8</accession>
<evidence type="ECO:0000256" key="3">
    <source>
        <dbReference type="ARBA" id="ARBA00022801"/>
    </source>
</evidence>
<evidence type="ECO:0000256" key="6">
    <source>
        <dbReference type="ARBA" id="ARBA00044538"/>
    </source>
</evidence>
<protein>
    <recommendedName>
        <fullName evidence="6">Ribosomal processing cysteine protease Prp</fullName>
    </recommendedName>
</protein>
<comment type="caution">
    <text evidence="7">The sequence shown here is derived from an EMBL/GenBank/DDBJ whole genome shotgun (WGS) entry which is preliminary data.</text>
</comment>
<evidence type="ECO:0000256" key="2">
    <source>
        <dbReference type="ARBA" id="ARBA00022670"/>
    </source>
</evidence>
<dbReference type="CDD" id="cd16332">
    <property type="entry name" value="Prp-like"/>
    <property type="match status" value="1"/>
</dbReference>
<evidence type="ECO:0000313" key="7">
    <source>
        <dbReference type="EMBL" id="TPR15317.1"/>
    </source>
</evidence>
<dbReference type="Pfam" id="PF04327">
    <property type="entry name" value="Peptidase_Prp"/>
    <property type="match status" value="1"/>
</dbReference>
<keyword evidence="3" id="KW-0378">Hydrolase</keyword>